<feature type="compositionally biased region" description="Low complexity" evidence="2">
    <location>
        <begin position="45"/>
        <end position="57"/>
    </location>
</feature>
<name>A0A4U6X1H5_9PEZI</name>
<evidence type="ECO:0008006" key="5">
    <source>
        <dbReference type="Google" id="ProtNLM"/>
    </source>
</evidence>
<dbReference type="EMBL" id="PJEX01000594">
    <property type="protein sequence ID" value="TKW49208.1"/>
    <property type="molecule type" value="Genomic_DNA"/>
</dbReference>
<feature type="compositionally biased region" description="Polar residues" evidence="2">
    <location>
        <begin position="58"/>
        <end position="67"/>
    </location>
</feature>
<feature type="region of interest" description="Disordered" evidence="2">
    <location>
        <begin position="17"/>
        <end position="80"/>
    </location>
</feature>
<evidence type="ECO:0000313" key="3">
    <source>
        <dbReference type="EMBL" id="TKW49208.1"/>
    </source>
</evidence>
<reference evidence="3 4" key="1">
    <citation type="journal article" date="2019" name="PLoS ONE">
        <title>Comparative genome analysis indicates high evolutionary potential of pathogenicity genes in Colletotrichum tanaceti.</title>
        <authorList>
            <person name="Lelwala R.V."/>
            <person name="Korhonen P.K."/>
            <person name="Young N.D."/>
            <person name="Scott J.B."/>
            <person name="Ades P.A."/>
            <person name="Gasser R.B."/>
            <person name="Taylor P.W.J."/>
        </authorList>
    </citation>
    <scope>NUCLEOTIDE SEQUENCE [LARGE SCALE GENOMIC DNA]</scope>
    <source>
        <strain evidence="3">BRIP57314</strain>
    </source>
</reference>
<dbReference type="Pfam" id="PF13489">
    <property type="entry name" value="Methyltransf_23"/>
    <property type="match status" value="1"/>
</dbReference>
<dbReference type="PANTHER" id="PTHR43591">
    <property type="entry name" value="METHYLTRANSFERASE"/>
    <property type="match status" value="1"/>
</dbReference>
<feature type="compositionally biased region" description="Acidic residues" evidence="2">
    <location>
        <begin position="68"/>
        <end position="78"/>
    </location>
</feature>
<dbReference type="AlphaFoldDB" id="A0A4U6X1H5"/>
<dbReference type="STRING" id="1306861.A0A4U6X1H5"/>
<protein>
    <recommendedName>
        <fullName evidence="5">Methyltransferase domain-containing protein</fullName>
    </recommendedName>
</protein>
<keyword evidence="4" id="KW-1185">Reference proteome</keyword>
<organism evidence="3 4">
    <name type="scientific">Colletotrichum tanaceti</name>
    <dbReference type="NCBI Taxonomy" id="1306861"/>
    <lineage>
        <taxon>Eukaryota</taxon>
        <taxon>Fungi</taxon>
        <taxon>Dikarya</taxon>
        <taxon>Ascomycota</taxon>
        <taxon>Pezizomycotina</taxon>
        <taxon>Sordariomycetes</taxon>
        <taxon>Hypocreomycetidae</taxon>
        <taxon>Glomerellales</taxon>
        <taxon>Glomerellaceae</taxon>
        <taxon>Colletotrichum</taxon>
        <taxon>Colletotrichum destructivum species complex</taxon>
    </lineage>
</organism>
<dbReference type="InterPro" id="IPR029063">
    <property type="entry name" value="SAM-dependent_MTases_sf"/>
</dbReference>
<comment type="similarity">
    <text evidence="1">Belongs to the methyltransferase superfamily. LaeA methyltransferase family.</text>
</comment>
<evidence type="ECO:0000256" key="1">
    <source>
        <dbReference type="ARBA" id="ARBA00038158"/>
    </source>
</evidence>
<sequence>MNSPPNSLRAQQLIDLLMKSATDCPPSTQEPPKGRPAVDGPPSPAASGPAVMSPPGSTNTAITVGSNNDDEHENDTDSLTDSVREHMYENRLRYHAYRSGRYAFPNDATEQDRDEMKHIISVELCGRYFFSPVDDVLARGAEVLDLGTGPGHWPIELADLNTNSTFLGIDLSPIQPPEVPPNCHFMVDDIEHENGWDLDREHFDFIHLRHTLHSVRNRPELMQRAYEHLKPGGWFEIQELEFFPLCDDQSCPEGDNYGFRVFTQYLEAGLRALGSEMHGIRVALDEMKAAGFEHVEEDRRKCPIGDWPARPELRECGIYMRESILEGLKGLATRPFRALGWTEIQIEMFLLGVRGHVKERNFHSYLLHRTVYGRKPLESEAPRR</sequence>
<evidence type="ECO:0000313" key="4">
    <source>
        <dbReference type="Proteomes" id="UP000310108"/>
    </source>
</evidence>
<dbReference type="PANTHER" id="PTHR43591:SF10">
    <property type="entry name" value="ABC TRANSMEMBRANE TYPE-1 DOMAIN-CONTAINING PROTEIN-RELATED"/>
    <property type="match status" value="1"/>
</dbReference>
<comment type="caution">
    <text evidence="3">The sequence shown here is derived from an EMBL/GenBank/DDBJ whole genome shotgun (WGS) entry which is preliminary data.</text>
</comment>
<proteinExistence type="inferred from homology"/>
<dbReference type="SUPFAM" id="SSF53335">
    <property type="entry name" value="S-adenosyl-L-methionine-dependent methyltransferases"/>
    <property type="match status" value="1"/>
</dbReference>
<dbReference type="OrthoDB" id="2013972at2759"/>
<dbReference type="Proteomes" id="UP000310108">
    <property type="component" value="Unassembled WGS sequence"/>
</dbReference>
<dbReference type="Gene3D" id="3.40.50.150">
    <property type="entry name" value="Vaccinia Virus protein VP39"/>
    <property type="match status" value="1"/>
</dbReference>
<accession>A0A4U6X1H5</accession>
<evidence type="ECO:0000256" key="2">
    <source>
        <dbReference type="SAM" id="MobiDB-lite"/>
    </source>
</evidence>
<dbReference type="GO" id="GO:0008168">
    <property type="term" value="F:methyltransferase activity"/>
    <property type="evidence" value="ECO:0007669"/>
    <property type="project" value="TreeGrafter"/>
</dbReference>
<gene>
    <name evidence="3" type="ORF">CTA1_3820</name>
</gene>
<dbReference type="CDD" id="cd02440">
    <property type="entry name" value="AdoMet_MTases"/>
    <property type="match status" value="1"/>
</dbReference>